<organism evidence="8 9">
    <name type="scientific">Saccharibacillus kuerlensis</name>
    <dbReference type="NCBI Taxonomy" id="459527"/>
    <lineage>
        <taxon>Bacteria</taxon>
        <taxon>Bacillati</taxon>
        <taxon>Bacillota</taxon>
        <taxon>Bacilli</taxon>
        <taxon>Bacillales</taxon>
        <taxon>Paenibacillaceae</taxon>
        <taxon>Saccharibacillus</taxon>
    </lineage>
</organism>
<comment type="subcellular location">
    <subcellularLocation>
        <location evidence="1">Cell membrane</location>
        <topology evidence="1">Multi-pass membrane protein</topology>
    </subcellularLocation>
</comment>
<protein>
    <submittedName>
        <fullName evidence="8">Sensor domain-containing diguanylate cyclase</fullName>
    </submittedName>
</protein>
<dbReference type="PANTHER" id="PTHR45138">
    <property type="entry name" value="REGULATORY COMPONENTS OF SENSORY TRANSDUCTION SYSTEM"/>
    <property type="match status" value="1"/>
</dbReference>
<dbReference type="Pfam" id="PF00990">
    <property type="entry name" value="GGDEF"/>
    <property type="match status" value="1"/>
</dbReference>
<dbReference type="NCBIfam" id="TIGR00254">
    <property type="entry name" value="GGDEF"/>
    <property type="match status" value="1"/>
</dbReference>
<dbReference type="Proteomes" id="UP000606653">
    <property type="component" value="Unassembled WGS sequence"/>
</dbReference>
<evidence type="ECO:0000256" key="3">
    <source>
        <dbReference type="ARBA" id="ARBA00022692"/>
    </source>
</evidence>
<reference evidence="9" key="1">
    <citation type="journal article" date="2019" name="Int. J. Syst. Evol. Microbiol.">
        <title>The Global Catalogue of Microorganisms (GCM) 10K type strain sequencing project: providing services to taxonomists for standard genome sequencing and annotation.</title>
        <authorList>
            <consortium name="The Broad Institute Genomics Platform"/>
            <consortium name="The Broad Institute Genome Sequencing Center for Infectious Disease"/>
            <person name="Wu L."/>
            <person name="Ma J."/>
        </authorList>
    </citation>
    <scope>NUCLEOTIDE SEQUENCE [LARGE SCALE GENOMIC DNA]</scope>
    <source>
        <strain evidence="9">CGMCC 1.6964</strain>
    </source>
</reference>
<dbReference type="Pfam" id="PF02743">
    <property type="entry name" value="dCache_1"/>
    <property type="match status" value="1"/>
</dbReference>
<keyword evidence="5 6" id="KW-0472">Membrane</keyword>
<keyword evidence="9" id="KW-1185">Reference proteome</keyword>
<evidence type="ECO:0000313" key="9">
    <source>
        <dbReference type="Proteomes" id="UP000606653"/>
    </source>
</evidence>
<sequence>MEKVTKRASEGRKKGLSERFYYTRGKVSLRALFSGLVILTFVMTLTLTLFASYRSEQKLLEERTLSANFRESDRVAQAINLLFISIKNNLNAFSGEFVETTSLDASNKNVDRLKLLYDSGGYYAAVFAAQADGEISIMYQGSGEKTEREKVEAAALENALEARASFQSLPYTDPHGGVAVLLSEPVYTESGEYLGIVGGVLHLQTLNVLSNLFHENALEHTGSYSYVVDMNGKIVYHPDKERIGEDVGCNSAVAHLINGESGQEKILNSKDITFLAGYVTVSAAGWGVITQTPTSLISEQQMEQVRGTLLVVLVPFLILAASALFLARRLTAPFVYLANFVAGAADRPGEAMPSIRRHWNREADLLNQAVLRTVREMKQQHQDLNDVAFKDPLTGLLNRRALDEALDKLEREGSTFSLLLIDIDYFKSVNDTYGHAAGDEVLRMVAHTLEKTIDSMDFCGRYGGEEFVVLLPDRSIPETYEMAERLRMAVANHKNSLQIPITLSIGASICPLQAKRLGDLFDLADRALYRAKEGGRNRVVI</sequence>
<dbReference type="PROSITE" id="PS50887">
    <property type="entry name" value="GGDEF"/>
    <property type="match status" value="1"/>
</dbReference>
<gene>
    <name evidence="8" type="ORF">GCM10010969_20190</name>
</gene>
<evidence type="ECO:0000256" key="4">
    <source>
        <dbReference type="ARBA" id="ARBA00022989"/>
    </source>
</evidence>
<dbReference type="EMBL" id="BMLN01000005">
    <property type="protein sequence ID" value="GGN99767.1"/>
    <property type="molecule type" value="Genomic_DNA"/>
</dbReference>
<comment type="caution">
    <text evidence="8">The sequence shown here is derived from an EMBL/GenBank/DDBJ whole genome shotgun (WGS) entry which is preliminary data.</text>
</comment>
<dbReference type="InterPro" id="IPR043128">
    <property type="entry name" value="Rev_trsase/Diguanyl_cyclase"/>
</dbReference>
<dbReference type="SUPFAM" id="SSF103190">
    <property type="entry name" value="Sensory domain-like"/>
    <property type="match status" value="1"/>
</dbReference>
<dbReference type="InterPro" id="IPR033479">
    <property type="entry name" value="dCache_1"/>
</dbReference>
<evidence type="ECO:0000256" key="1">
    <source>
        <dbReference type="ARBA" id="ARBA00004651"/>
    </source>
</evidence>
<proteinExistence type="predicted"/>
<keyword evidence="3 6" id="KW-0812">Transmembrane</keyword>
<evidence type="ECO:0000313" key="8">
    <source>
        <dbReference type="EMBL" id="GGN99767.1"/>
    </source>
</evidence>
<dbReference type="SUPFAM" id="SSF55073">
    <property type="entry name" value="Nucleotide cyclase"/>
    <property type="match status" value="1"/>
</dbReference>
<dbReference type="InterPro" id="IPR050469">
    <property type="entry name" value="Diguanylate_Cyclase"/>
</dbReference>
<feature type="transmembrane region" description="Helical" evidence="6">
    <location>
        <begin position="309"/>
        <end position="327"/>
    </location>
</feature>
<evidence type="ECO:0000256" key="2">
    <source>
        <dbReference type="ARBA" id="ARBA00022475"/>
    </source>
</evidence>
<feature type="domain" description="GGDEF" evidence="7">
    <location>
        <begin position="414"/>
        <end position="541"/>
    </location>
</feature>
<dbReference type="Gene3D" id="3.30.70.270">
    <property type="match status" value="1"/>
</dbReference>
<evidence type="ECO:0000256" key="6">
    <source>
        <dbReference type="SAM" id="Phobius"/>
    </source>
</evidence>
<keyword evidence="2" id="KW-1003">Cell membrane</keyword>
<accession>A0ABQ2L1S3</accession>
<dbReference type="Gene3D" id="3.30.450.20">
    <property type="entry name" value="PAS domain"/>
    <property type="match status" value="1"/>
</dbReference>
<feature type="transmembrane region" description="Helical" evidence="6">
    <location>
        <begin position="31"/>
        <end position="53"/>
    </location>
</feature>
<dbReference type="InterPro" id="IPR000160">
    <property type="entry name" value="GGDEF_dom"/>
</dbReference>
<feature type="transmembrane region" description="Helical" evidence="6">
    <location>
        <begin position="272"/>
        <end position="289"/>
    </location>
</feature>
<dbReference type="CDD" id="cd01949">
    <property type="entry name" value="GGDEF"/>
    <property type="match status" value="1"/>
</dbReference>
<dbReference type="SMART" id="SM00267">
    <property type="entry name" value="GGDEF"/>
    <property type="match status" value="1"/>
</dbReference>
<keyword evidence="4 6" id="KW-1133">Transmembrane helix</keyword>
<dbReference type="InterPro" id="IPR029151">
    <property type="entry name" value="Sensor-like_sf"/>
</dbReference>
<name>A0ABQ2L1S3_9BACL</name>
<evidence type="ECO:0000256" key="5">
    <source>
        <dbReference type="ARBA" id="ARBA00023136"/>
    </source>
</evidence>
<evidence type="ECO:0000259" key="7">
    <source>
        <dbReference type="PROSITE" id="PS50887"/>
    </source>
</evidence>
<dbReference type="InterPro" id="IPR029787">
    <property type="entry name" value="Nucleotide_cyclase"/>
</dbReference>
<dbReference type="PANTHER" id="PTHR45138:SF9">
    <property type="entry name" value="DIGUANYLATE CYCLASE DGCM-RELATED"/>
    <property type="match status" value="1"/>
</dbReference>
<dbReference type="CDD" id="cd12912">
    <property type="entry name" value="PDC2_MCP_like"/>
    <property type="match status" value="1"/>
</dbReference>